<comment type="caution">
    <text evidence="8">The sequence shown here is derived from an EMBL/GenBank/DDBJ whole genome shotgun (WGS) entry which is preliminary data.</text>
</comment>
<evidence type="ECO:0000256" key="3">
    <source>
        <dbReference type="ARBA" id="ARBA00023163"/>
    </source>
</evidence>
<keyword evidence="3" id="KW-0804">Transcription</keyword>
<reference evidence="8" key="1">
    <citation type="journal article" date="2024" name="Gigascience">
        <title>Chromosome-level genome of the poultry shaft louse Menopon gallinae provides insight into the host-switching and adaptive evolution of parasitic lice.</title>
        <authorList>
            <person name="Xu Y."/>
            <person name="Ma L."/>
            <person name="Liu S."/>
            <person name="Liang Y."/>
            <person name="Liu Q."/>
            <person name="He Z."/>
            <person name="Tian L."/>
            <person name="Duan Y."/>
            <person name="Cai W."/>
            <person name="Li H."/>
            <person name="Song F."/>
        </authorList>
    </citation>
    <scope>NUCLEOTIDE SEQUENCE</scope>
    <source>
        <strain evidence="8">Cailab_2023a</strain>
    </source>
</reference>
<dbReference type="GO" id="GO:0006366">
    <property type="term" value="P:transcription by RNA polymerase II"/>
    <property type="evidence" value="ECO:0007669"/>
    <property type="project" value="InterPro"/>
</dbReference>
<dbReference type="AlphaFoldDB" id="A0AAW2HPJ8"/>
<gene>
    <name evidence="8" type="ORF">PYX00_008629</name>
</gene>
<comment type="similarity">
    <text evidence="2">Belongs to the RPAP1 family.</text>
</comment>
<dbReference type="EMBL" id="JARGDH010000004">
    <property type="protein sequence ID" value="KAL0271573.1"/>
    <property type="molecule type" value="Genomic_DNA"/>
</dbReference>
<evidence type="ECO:0000256" key="4">
    <source>
        <dbReference type="ARBA" id="ARBA00023242"/>
    </source>
</evidence>
<sequence length="1101" mass="128387">MFQRPKIGETEEDLLRQEKNFLRHTGKESTLKRKYRSQVNEDGGFKKQGIIGEIAEKDQAVLKKAVNISEGQGFPSLFTIDRTLAKNGSKSLFALHMEKIKNISGRADVTEEHEMEYEEYLNNEKCGPELPELSDVKKSIHEENQEKMSRMSEDEILKIQRDLYKTLDPKLIDLLKSRGKLEKKADEMMTDVKPMQDTEMKDVDCATDEEEIKKKITCYLGEKWLNLDFLEKEKLEWVGDIPDAKCLEPDQPYSARFDFKGDLQPFSSETVDVTKSLHHHGDEPERPGYTIQELYQLSRSTVLQQRILALNTIANVIRKTKLGHYDSCFDGLLLHKLMESDLFLLLRFSIDENALISATINCLRRLLYNDTDEYCLDKLLGVSDNVQPFLFDKIEVNEDEEKELKDNTIVNCDVIKGVLRTDLLVRISYILVKLPCDRETITNAIMCFIRTARHSLESSKDILNKSEFLDFTYNCIKCDKPIYQGVKLFRLLVGQSQEFASQIATKYPMNFVLQILMEESMAQIPKTDFYLLKLEILHLWSNFVDRGFMIDEFVSFTPYFMRFFRFYVEKVDFSGEGDFDFELFSGLVSLFRVCIRKKIDFDVAFVPVMYTCLKKWLIQLMHFKKFNYSGMKALGNNFAFFDEYFQFFSVDRTQLLFVEEINCLILSLIGSTVFEAMGDSLVRCSHLLVSRAVKRDPPNLPSLDSVYEGGQNFLRIVSSQSPIGFFIPFCKYLKRAYCITHNTRNSIESFTRSPHIREYVHKVVKHRKNSDNWFVRYETTLLSDIIQLYRLIQHPDTLKLSFRVLPLLRVNDTNSRAVLSIVTSKESWSCEKDFFNSLYQVYLDSVYIPTENSDRVQGYKSVLVAEDWMYRILTLLRGKEAVAENVKALKFISFILENNAELLDRVPYNMRYYNLCAVFMTDSNVFDDDVQAGMRSNFKCILENRGKVDLDKKVDKNKSFYELYTELITQYAGVSYGLHIFAEFVLFPLQNRFNVSFRKLLWFEYLHVLRVVTLPYPTADFLDVSDFSEPCETDESLLVAYLNSVSNNVIIKNRNPFVYHIAVNNIRNFLLSDQADSKLHSFLTQKISYIKNERIRNDLLN</sequence>
<keyword evidence="4" id="KW-0539">Nucleus</keyword>
<evidence type="ECO:0008006" key="9">
    <source>
        <dbReference type="Google" id="ProtNLM"/>
    </source>
</evidence>
<comment type="subcellular location">
    <subcellularLocation>
        <location evidence="1">Nucleus</location>
    </subcellularLocation>
</comment>
<dbReference type="Pfam" id="PF08620">
    <property type="entry name" value="RPAP1_C"/>
    <property type="match status" value="1"/>
</dbReference>
<dbReference type="InterPro" id="IPR039913">
    <property type="entry name" value="RPAP1/Rba50"/>
</dbReference>
<dbReference type="Pfam" id="PF08621">
    <property type="entry name" value="RPAP1_N"/>
    <property type="match status" value="1"/>
</dbReference>
<evidence type="ECO:0000259" key="7">
    <source>
        <dbReference type="Pfam" id="PF25766"/>
    </source>
</evidence>
<dbReference type="PANTHER" id="PTHR21483:SF18">
    <property type="entry name" value="RNA POLYMERASE II-ASSOCIATED PROTEIN 1"/>
    <property type="match status" value="1"/>
</dbReference>
<evidence type="ECO:0000256" key="1">
    <source>
        <dbReference type="ARBA" id="ARBA00004123"/>
    </source>
</evidence>
<dbReference type="EMBL" id="JARGDH010000004">
    <property type="protein sequence ID" value="KAL0271575.1"/>
    <property type="molecule type" value="Genomic_DNA"/>
</dbReference>
<evidence type="ECO:0000256" key="2">
    <source>
        <dbReference type="ARBA" id="ARBA00009953"/>
    </source>
</evidence>
<dbReference type="PANTHER" id="PTHR21483">
    <property type="entry name" value="RNA POLYMERASE II-ASSOCIATED PROTEIN 1"/>
    <property type="match status" value="1"/>
</dbReference>
<dbReference type="EMBL" id="JARGDH010000004">
    <property type="protein sequence ID" value="KAL0271574.1"/>
    <property type="molecule type" value="Genomic_DNA"/>
</dbReference>
<accession>A0AAW2HPJ8</accession>
<evidence type="ECO:0000313" key="8">
    <source>
        <dbReference type="EMBL" id="KAL0271573.1"/>
    </source>
</evidence>
<feature type="domain" description="RPAP1 C-terminal" evidence="5">
    <location>
        <begin position="255"/>
        <end position="320"/>
    </location>
</feature>
<name>A0AAW2HPJ8_9NEOP</name>
<dbReference type="Pfam" id="PF25766">
    <property type="entry name" value="TPR_RPAP1"/>
    <property type="match status" value="1"/>
</dbReference>
<feature type="domain" description="RPAP1 N-terminal" evidence="6">
    <location>
        <begin position="138"/>
        <end position="181"/>
    </location>
</feature>
<dbReference type="InterPro" id="IPR013930">
    <property type="entry name" value="RPAP1_N"/>
</dbReference>
<protein>
    <recommendedName>
        <fullName evidence="9">RNA polymerase II-associated protein 1</fullName>
    </recommendedName>
</protein>
<dbReference type="InterPro" id="IPR013929">
    <property type="entry name" value="RPAP1_C"/>
</dbReference>
<feature type="domain" description="RPAP1/MINIYO-like TPR repeats" evidence="7">
    <location>
        <begin position="883"/>
        <end position="1076"/>
    </location>
</feature>
<dbReference type="InterPro" id="IPR057989">
    <property type="entry name" value="TPR_RPAP1/MINIYO-like"/>
</dbReference>
<evidence type="ECO:0000259" key="6">
    <source>
        <dbReference type="Pfam" id="PF08621"/>
    </source>
</evidence>
<organism evidence="8">
    <name type="scientific">Menopon gallinae</name>
    <name type="common">poultry shaft louse</name>
    <dbReference type="NCBI Taxonomy" id="328185"/>
    <lineage>
        <taxon>Eukaryota</taxon>
        <taxon>Metazoa</taxon>
        <taxon>Ecdysozoa</taxon>
        <taxon>Arthropoda</taxon>
        <taxon>Hexapoda</taxon>
        <taxon>Insecta</taxon>
        <taxon>Pterygota</taxon>
        <taxon>Neoptera</taxon>
        <taxon>Paraneoptera</taxon>
        <taxon>Psocodea</taxon>
        <taxon>Troctomorpha</taxon>
        <taxon>Phthiraptera</taxon>
        <taxon>Amblycera</taxon>
        <taxon>Menoponidae</taxon>
        <taxon>Menopon</taxon>
    </lineage>
</organism>
<proteinExistence type="inferred from homology"/>
<evidence type="ECO:0000259" key="5">
    <source>
        <dbReference type="Pfam" id="PF08620"/>
    </source>
</evidence>